<evidence type="ECO:0000256" key="1">
    <source>
        <dbReference type="SAM" id="Phobius"/>
    </source>
</evidence>
<dbReference type="Proteomes" id="UP001229244">
    <property type="component" value="Unassembled WGS sequence"/>
</dbReference>
<keyword evidence="1" id="KW-0472">Membrane</keyword>
<reference evidence="2" key="1">
    <citation type="submission" date="2023-07" db="EMBL/GenBank/DDBJ databases">
        <title>Genomic Encyclopedia of Type Strains, Phase IV (KMG-IV): sequencing the most valuable type-strain genomes for metagenomic binning, comparative biology and taxonomic classification.</title>
        <authorList>
            <person name="Goeker M."/>
        </authorList>
    </citation>
    <scope>NUCLEOTIDE SEQUENCE</scope>
    <source>
        <strain evidence="2">DSM 21202</strain>
    </source>
</reference>
<evidence type="ECO:0000313" key="3">
    <source>
        <dbReference type="Proteomes" id="UP001229244"/>
    </source>
</evidence>
<name>A0AAE4ATA8_9HYPH</name>
<dbReference type="AlphaFoldDB" id="A0AAE4ATA8"/>
<protein>
    <submittedName>
        <fullName evidence="2">Uncharacterized protein</fullName>
    </submittedName>
</protein>
<accession>A0AAE4ATA8</accession>
<sequence>MIEFATERVLTLLAGFIAAASLGLATAAVALGVAWLSDRGRRP</sequence>
<evidence type="ECO:0000313" key="2">
    <source>
        <dbReference type="EMBL" id="MDQ0314819.1"/>
    </source>
</evidence>
<keyword evidence="3" id="KW-1185">Reference proteome</keyword>
<organism evidence="2 3">
    <name type="scientific">Amorphus orientalis</name>
    <dbReference type="NCBI Taxonomy" id="649198"/>
    <lineage>
        <taxon>Bacteria</taxon>
        <taxon>Pseudomonadati</taxon>
        <taxon>Pseudomonadota</taxon>
        <taxon>Alphaproteobacteria</taxon>
        <taxon>Hyphomicrobiales</taxon>
        <taxon>Amorphaceae</taxon>
        <taxon>Amorphus</taxon>
    </lineage>
</organism>
<feature type="transmembrane region" description="Helical" evidence="1">
    <location>
        <begin position="12"/>
        <end position="36"/>
    </location>
</feature>
<comment type="caution">
    <text evidence="2">The sequence shown here is derived from an EMBL/GenBank/DDBJ whole genome shotgun (WGS) entry which is preliminary data.</text>
</comment>
<dbReference type="EMBL" id="JAUSUL010000001">
    <property type="protein sequence ID" value="MDQ0314819.1"/>
    <property type="molecule type" value="Genomic_DNA"/>
</dbReference>
<keyword evidence="1" id="KW-0812">Transmembrane</keyword>
<keyword evidence="1" id="KW-1133">Transmembrane helix</keyword>
<proteinExistence type="predicted"/>
<dbReference type="RefSeq" id="WP_306884606.1">
    <property type="nucleotide sequence ID" value="NZ_JAUSUL010000001.1"/>
</dbReference>
<gene>
    <name evidence="2" type="ORF">J2S73_001256</name>
</gene>